<reference evidence="2" key="1">
    <citation type="journal article" date="2022" name="Mol. Ecol. Resour.">
        <title>The genomes of chicory, endive, great burdock and yacon provide insights into Asteraceae palaeo-polyploidization history and plant inulin production.</title>
        <authorList>
            <person name="Fan W."/>
            <person name="Wang S."/>
            <person name="Wang H."/>
            <person name="Wang A."/>
            <person name="Jiang F."/>
            <person name="Liu H."/>
            <person name="Zhao H."/>
            <person name="Xu D."/>
            <person name="Zhang Y."/>
        </authorList>
    </citation>
    <scope>NUCLEOTIDE SEQUENCE [LARGE SCALE GENOMIC DNA]</scope>
    <source>
        <strain evidence="2">cv. Yunnan</strain>
    </source>
</reference>
<name>A0ACB9GVA8_9ASTR</name>
<organism evidence="1 2">
    <name type="scientific">Smallanthus sonchifolius</name>
    <dbReference type="NCBI Taxonomy" id="185202"/>
    <lineage>
        <taxon>Eukaryota</taxon>
        <taxon>Viridiplantae</taxon>
        <taxon>Streptophyta</taxon>
        <taxon>Embryophyta</taxon>
        <taxon>Tracheophyta</taxon>
        <taxon>Spermatophyta</taxon>
        <taxon>Magnoliopsida</taxon>
        <taxon>eudicotyledons</taxon>
        <taxon>Gunneridae</taxon>
        <taxon>Pentapetalae</taxon>
        <taxon>asterids</taxon>
        <taxon>campanulids</taxon>
        <taxon>Asterales</taxon>
        <taxon>Asteraceae</taxon>
        <taxon>Asteroideae</taxon>
        <taxon>Heliantheae alliance</taxon>
        <taxon>Millerieae</taxon>
        <taxon>Smallanthus</taxon>
    </lineage>
</organism>
<sequence length="155" mass="17284">MDASSLLIYSPLPCAHTSSSSSSKPKIPFNSSSFTCYPFGKCLRWNFLPPTATVILSSPQASLFRTSPLAVDEILEKSTPEDSVSPLATDLMPKIYKSGRFCSPRAARDLVLDRNLVAKVLSNTERGFYNQNSHFFNYGVRFTIDSNLMTKKVRF</sequence>
<comment type="caution">
    <text evidence="1">The sequence shown here is derived from an EMBL/GenBank/DDBJ whole genome shotgun (WGS) entry which is preliminary data.</text>
</comment>
<keyword evidence="2" id="KW-1185">Reference proteome</keyword>
<accession>A0ACB9GVA8</accession>
<reference evidence="1 2" key="2">
    <citation type="journal article" date="2022" name="Mol. Ecol. Resour.">
        <title>The genomes of chicory, endive, great burdock and yacon provide insights into Asteraceae paleo-polyploidization history and plant inulin production.</title>
        <authorList>
            <person name="Fan W."/>
            <person name="Wang S."/>
            <person name="Wang H."/>
            <person name="Wang A."/>
            <person name="Jiang F."/>
            <person name="Liu H."/>
            <person name="Zhao H."/>
            <person name="Xu D."/>
            <person name="Zhang Y."/>
        </authorList>
    </citation>
    <scope>NUCLEOTIDE SEQUENCE [LARGE SCALE GENOMIC DNA]</scope>
    <source>
        <strain evidence="2">cv. Yunnan</strain>
        <tissue evidence="1">Leaves</tissue>
    </source>
</reference>
<dbReference type="Proteomes" id="UP001056120">
    <property type="component" value="Linkage Group LG13"/>
</dbReference>
<protein>
    <submittedName>
        <fullName evidence="1">Uncharacterized protein</fullName>
    </submittedName>
</protein>
<dbReference type="EMBL" id="CM042030">
    <property type="protein sequence ID" value="KAI3787554.1"/>
    <property type="molecule type" value="Genomic_DNA"/>
</dbReference>
<evidence type="ECO:0000313" key="1">
    <source>
        <dbReference type="EMBL" id="KAI3787554.1"/>
    </source>
</evidence>
<evidence type="ECO:0000313" key="2">
    <source>
        <dbReference type="Proteomes" id="UP001056120"/>
    </source>
</evidence>
<proteinExistence type="predicted"/>
<gene>
    <name evidence="1" type="ORF">L1987_42105</name>
</gene>